<dbReference type="EC" id="3.8.1.2" evidence="3"/>
<evidence type="ECO:0000256" key="2">
    <source>
        <dbReference type="ARBA" id="ARBA00022801"/>
    </source>
</evidence>
<dbReference type="NCBIfam" id="TIGR01428">
    <property type="entry name" value="HAD_type_II"/>
    <property type="match status" value="1"/>
</dbReference>
<dbReference type="InterPro" id="IPR036412">
    <property type="entry name" value="HAD-like_sf"/>
</dbReference>
<dbReference type="AlphaFoldDB" id="A0A4Q2U0B8"/>
<gene>
    <name evidence="4" type="ORF">D3273_23535</name>
</gene>
<dbReference type="InterPro" id="IPR006328">
    <property type="entry name" value="2-HAD"/>
</dbReference>
<dbReference type="Gene3D" id="1.10.150.240">
    <property type="entry name" value="Putative phosphatase, domain 2"/>
    <property type="match status" value="1"/>
</dbReference>
<dbReference type="Proteomes" id="UP000290759">
    <property type="component" value="Unassembled WGS sequence"/>
</dbReference>
<dbReference type="InterPro" id="IPR051540">
    <property type="entry name" value="S-2-haloacid_dehalogenase"/>
</dbReference>
<name>A0A4Q2U0B8_9HYPH</name>
<comment type="similarity">
    <text evidence="1 3">Belongs to the HAD-like hydrolase superfamily. S-2-haloalkanoic acid dehalogenase family.</text>
</comment>
<dbReference type="NCBIfam" id="TIGR01493">
    <property type="entry name" value="HAD-SF-IA-v2"/>
    <property type="match status" value="1"/>
</dbReference>
<dbReference type="PRINTS" id="PR00413">
    <property type="entry name" value="HADHALOGNASE"/>
</dbReference>
<evidence type="ECO:0000313" key="4">
    <source>
        <dbReference type="EMBL" id="RYC29510.1"/>
    </source>
</evidence>
<proteinExistence type="inferred from homology"/>
<dbReference type="InterPro" id="IPR006439">
    <property type="entry name" value="HAD-SF_hydro_IA"/>
</dbReference>
<dbReference type="SFLD" id="SFLDS00003">
    <property type="entry name" value="Haloacid_Dehalogenase"/>
    <property type="match status" value="1"/>
</dbReference>
<dbReference type="PANTHER" id="PTHR43316:SF3">
    <property type="entry name" value="HALOACID DEHALOGENASE, TYPE II (AFU_ORTHOLOGUE AFUA_2G07750)-RELATED"/>
    <property type="match status" value="1"/>
</dbReference>
<dbReference type="Pfam" id="PF00702">
    <property type="entry name" value="Hydrolase"/>
    <property type="match status" value="1"/>
</dbReference>
<dbReference type="SFLD" id="SFLDG01129">
    <property type="entry name" value="C1.5:_HAD__Beta-PGM__Phosphata"/>
    <property type="match status" value="1"/>
</dbReference>
<accession>A0A4Q2U0B8</accession>
<keyword evidence="2 3" id="KW-0378">Hydrolase</keyword>
<dbReference type="InterPro" id="IPR023214">
    <property type="entry name" value="HAD_sf"/>
</dbReference>
<dbReference type="Gene3D" id="3.40.50.1000">
    <property type="entry name" value="HAD superfamily/HAD-like"/>
    <property type="match status" value="1"/>
</dbReference>
<dbReference type="GO" id="GO:0018784">
    <property type="term" value="F:(S)-2-haloacid dehalogenase activity"/>
    <property type="evidence" value="ECO:0007669"/>
    <property type="project" value="UniProtKB-UniRule"/>
</dbReference>
<protein>
    <recommendedName>
        <fullName evidence="3">(S)-2-haloacid dehalogenase</fullName>
        <ecNumber evidence="3">3.8.1.2</ecNumber>
    </recommendedName>
    <alternativeName>
        <fullName evidence="3">2-haloalkanoic acid dehalogenase</fullName>
    </alternativeName>
    <alternativeName>
        <fullName evidence="3">Halocarboxylic acid halidohydrolase</fullName>
    </alternativeName>
    <alternativeName>
        <fullName evidence="3">L-2-haloacid dehalogenase</fullName>
    </alternativeName>
</protein>
<reference evidence="4 5" key="1">
    <citation type="submission" date="2018-12" db="EMBL/GenBank/DDBJ databases">
        <authorList>
            <person name="Grouzdev D.S."/>
            <person name="Krutkina M.S."/>
        </authorList>
    </citation>
    <scope>NUCLEOTIDE SEQUENCE [LARGE SCALE GENOMIC DNA]</scope>
    <source>
        <strain evidence="4 5">RmlP026</strain>
    </source>
</reference>
<dbReference type="OrthoDB" id="7989657at2"/>
<comment type="function">
    <text evidence="3">Catalyzes the hydrolytic dehalogenation of small (S)-2-haloalkanoic acids to yield the corresponding (R)-2-hydroxyalkanoic acids.</text>
</comment>
<dbReference type="InterPro" id="IPR023198">
    <property type="entry name" value="PGP-like_dom2"/>
</dbReference>
<comment type="catalytic activity">
    <reaction evidence="3">
        <text>an (S)-2-haloacid + H2O = a (2R)-2-hydroxycarboxylate + a halide anion + H(+)</text>
        <dbReference type="Rhea" id="RHEA:11192"/>
        <dbReference type="ChEBI" id="CHEBI:15377"/>
        <dbReference type="ChEBI" id="CHEBI:15378"/>
        <dbReference type="ChEBI" id="CHEBI:16042"/>
        <dbReference type="ChEBI" id="CHEBI:58314"/>
        <dbReference type="ChEBI" id="CHEBI:137405"/>
        <dbReference type="EC" id="3.8.1.2"/>
    </reaction>
</comment>
<organism evidence="4 5">
    <name type="scientific">Lichenibacterium minor</name>
    <dbReference type="NCBI Taxonomy" id="2316528"/>
    <lineage>
        <taxon>Bacteria</taxon>
        <taxon>Pseudomonadati</taxon>
        <taxon>Pseudomonadota</taxon>
        <taxon>Alphaproteobacteria</taxon>
        <taxon>Hyphomicrobiales</taxon>
        <taxon>Lichenihabitantaceae</taxon>
        <taxon>Lichenibacterium</taxon>
    </lineage>
</organism>
<keyword evidence="5" id="KW-1185">Reference proteome</keyword>
<reference evidence="4 5" key="2">
    <citation type="submission" date="2019-02" db="EMBL/GenBank/DDBJ databases">
        <title>'Lichenibacterium ramalinii' gen. nov. sp. nov., 'Lichenibacterium minor' gen. nov. sp. nov.</title>
        <authorList>
            <person name="Pankratov T."/>
        </authorList>
    </citation>
    <scope>NUCLEOTIDE SEQUENCE [LARGE SCALE GENOMIC DNA]</scope>
    <source>
        <strain evidence="4 5">RmlP026</strain>
    </source>
</reference>
<dbReference type="EMBL" id="QYBB01000049">
    <property type="protein sequence ID" value="RYC29510.1"/>
    <property type="molecule type" value="Genomic_DNA"/>
</dbReference>
<evidence type="ECO:0000313" key="5">
    <source>
        <dbReference type="Proteomes" id="UP000290759"/>
    </source>
</evidence>
<dbReference type="CDD" id="cd02588">
    <property type="entry name" value="HAD_L2-DEX"/>
    <property type="match status" value="1"/>
</dbReference>
<comment type="caution">
    <text evidence="4">The sequence shown here is derived from an EMBL/GenBank/DDBJ whole genome shotgun (WGS) entry which is preliminary data.</text>
</comment>
<dbReference type="SUPFAM" id="SSF56784">
    <property type="entry name" value="HAD-like"/>
    <property type="match status" value="1"/>
</dbReference>
<dbReference type="PANTHER" id="PTHR43316">
    <property type="entry name" value="HYDROLASE, HALOACID DELAHOGENASE-RELATED"/>
    <property type="match status" value="1"/>
</dbReference>
<evidence type="ECO:0000256" key="3">
    <source>
        <dbReference type="RuleBase" id="RU368077"/>
    </source>
</evidence>
<sequence>MTKPTVLVFDVNETLLDIAALEPLFLRLFGDGAVLREWFAQLVVYAQAATLAGRYAPFGALGAGVLRMVGETHGVPVAEADVAELKDRTLGMPAHPDVLPALERLRGAGFRLVTLTNSAPDPDASPLERTGIARLVERQFSVDPVRRFKPAPEVYLQVSEALALPSDAFCLVAAHAWDTLGAQGLGWSGALVARPGNAALCVPGLPLPDVAAPDLSALADAMIRLWR</sequence>
<dbReference type="RefSeq" id="WP_129229350.1">
    <property type="nucleotide sequence ID" value="NZ_QYBB01000049.1"/>
</dbReference>
<evidence type="ECO:0000256" key="1">
    <source>
        <dbReference type="ARBA" id="ARBA00008106"/>
    </source>
</evidence>